<dbReference type="AlphaFoldDB" id="A0A1Y3ZKV7"/>
<evidence type="ECO:0000313" key="2">
    <source>
        <dbReference type="Proteomes" id="UP000284243"/>
    </source>
</evidence>
<accession>A0A1Y3ZKV7</accession>
<gene>
    <name evidence="1" type="ORF">DWW57_16865</name>
</gene>
<proteinExistence type="predicted"/>
<dbReference type="Pfam" id="PF04977">
    <property type="entry name" value="DivIC"/>
    <property type="match status" value="1"/>
</dbReference>
<sequence>MRRKIGTLIVFSYLCKTMQEKDKNTSNSAWVSRLMNKYTITLLIFLVWLAFFDRNSLVGKMQLRGKIATLKKEKAYYQNKIEEDNRKMKELLSNKDNLEKFAREQYLMKNKNEDIFVIVNK</sequence>
<evidence type="ECO:0000313" key="1">
    <source>
        <dbReference type="EMBL" id="RGU54234.1"/>
    </source>
</evidence>
<protein>
    <submittedName>
        <fullName evidence="1">Septum formation initiator family protein</fullName>
    </submittedName>
</protein>
<name>A0A1Y3ZKV7_9BACT</name>
<dbReference type="Proteomes" id="UP000284243">
    <property type="component" value="Unassembled WGS sequence"/>
</dbReference>
<dbReference type="EMBL" id="QRYC01000035">
    <property type="protein sequence ID" value="RGU54234.1"/>
    <property type="molecule type" value="Genomic_DNA"/>
</dbReference>
<dbReference type="InterPro" id="IPR007060">
    <property type="entry name" value="FtsL/DivIC"/>
</dbReference>
<dbReference type="RefSeq" id="WP_022160994.1">
    <property type="nucleotide sequence ID" value="NZ_JADNGC010000030.1"/>
</dbReference>
<organism evidence="1 2">
    <name type="scientific">Odoribacter splanchnicus</name>
    <dbReference type="NCBI Taxonomy" id="28118"/>
    <lineage>
        <taxon>Bacteria</taxon>
        <taxon>Pseudomonadati</taxon>
        <taxon>Bacteroidota</taxon>
        <taxon>Bacteroidia</taxon>
        <taxon>Bacteroidales</taxon>
        <taxon>Odoribacteraceae</taxon>
        <taxon>Odoribacter</taxon>
    </lineage>
</organism>
<comment type="caution">
    <text evidence="1">The sequence shown here is derived from an EMBL/GenBank/DDBJ whole genome shotgun (WGS) entry which is preliminary data.</text>
</comment>
<reference evidence="1 2" key="1">
    <citation type="submission" date="2018-08" db="EMBL/GenBank/DDBJ databases">
        <title>A genome reference for cultivated species of the human gut microbiota.</title>
        <authorList>
            <person name="Zou Y."/>
            <person name="Xue W."/>
            <person name="Luo G."/>
        </authorList>
    </citation>
    <scope>NUCLEOTIDE SEQUENCE [LARGE SCALE GENOMIC DNA]</scope>
    <source>
        <strain evidence="1 2">AF16-14</strain>
    </source>
</reference>